<dbReference type="NCBIfam" id="TIGR01840">
    <property type="entry name" value="esterase_phb"/>
    <property type="match status" value="1"/>
</dbReference>
<feature type="signal peptide" evidence="9">
    <location>
        <begin position="1"/>
        <end position="18"/>
    </location>
</feature>
<dbReference type="GO" id="GO:0005576">
    <property type="term" value="C:extracellular region"/>
    <property type="evidence" value="ECO:0007669"/>
    <property type="project" value="UniProtKB-SubCell"/>
</dbReference>
<dbReference type="Gene3D" id="3.40.50.1820">
    <property type="entry name" value="alpha/beta hydrolase"/>
    <property type="match status" value="1"/>
</dbReference>
<evidence type="ECO:0000256" key="9">
    <source>
        <dbReference type="RuleBase" id="RU367147"/>
    </source>
</evidence>
<dbReference type="PANTHER" id="PTHR43037">
    <property type="entry name" value="UNNAMED PRODUCT-RELATED"/>
    <property type="match status" value="1"/>
</dbReference>
<accession>A0A8T9CGL2</accession>
<dbReference type="InterPro" id="IPR010126">
    <property type="entry name" value="Esterase_phb"/>
</dbReference>
<dbReference type="EMBL" id="QGMK01000041">
    <property type="protein sequence ID" value="TVY84955.1"/>
    <property type="molecule type" value="Genomic_DNA"/>
</dbReference>
<keyword evidence="7 9" id="KW-0119">Carbohydrate metabolism</keyword>
<sequence length="292" mass="30722">MLVSKALTSFFLPCTALAATLTQVSNYGGSATSKAQMWVYKPDNLKANPALVVVIHSCQSTAQSYFKNSLIPWKQGSDSGGYITIWPSSPNSGTCWDVSSKATLSHNGGGDSNAIANMITYAITEYSANASRVYVTGGSSGAMMSNVLAATYPELINAVSLYSGVAAGCFVGAGVDQWNNACSGGTLTHTAAEWTTIAEAMYPGYNGTRPKMQIWHGSADTTLAPQNYQEEIKQWTGVFGVSQTATSSKANTPQSQYTTSDYGPNVEGIYATGVGHSVPAHLNASEAWFGLP</sequence>
<keyword evidence="5 9" id="KW-0378">Hydrolase</keyword>
<dbReference type="AlphaFoldDB" id="A0A8T9CGL2"/>
<dbReference type="GO" id="GO:0052689">
    <property type="term" value="F:carboxylic ester hydrolase activity"/>
    <property type="evidence" value="ECO:0007669"/>
    <property type="project" value="UniProtKB-KW"/>
</dbReference>
<gene>
    <name evidence="10" type="primary">axeA_2</name>
    <name evidence="10" type="ORF">LSUE1_G002724</name>
</gene>
<dbReference type="InterPro" id="IPR050955">
    <property type="entry name" value="Plant_Biomass_Hydrol_Est"/>
</dbReference>
<evidence type="ECO:0000256" key="1">
    <source>
        <dbReference type="ARBA" id="ARBA00004613"/>
    </source>
</evidence>
<evidence type="ECO:0000256" key="6">
    <source>
        <dbReference type="ARBA" id="ARBA00023180"/>
    </source>
</evidence>
<dbReference type="GO" id="GO:0045493">
    <property type="term" value="P:xylan catabolic process"/>
    <property type="evidence" value="ECO:0007669"/>
    <property type="project" value="UniProtKB-UniRule"/>
</dbReference>
<comment type="similarity">
    <text evidence="9">Belongs to the carbohydrate esterase 1 (CE1) family.</text>
</comment>
<dbReference type="EC" id="3.1.1.-" evidence="9"/>
<keyword evidence="11" id="KW-1185">Reference proteome</keyword>
<evidence type="ECO:0000256" key="7">
    <source>
        <dbReference type="ARBA" id="ARBA00023277"/>
    </source>
</evidence>
<evidence type="ECO:0000313" key="11">
    <source>
        <dbReference type="Proteomes" id="UP000469558"/>
    </source>
</evidence>
<name>A0A8T9CGL2_9HELO</name>
<evidence type="ECO:0000256" key="5">
    <source>
        <dbReference type="ARBA" id="ARBA00022801"/>
    </source>
</evidence>
<keyword evidence="2 9" id="KW-0719">Serine esterase</keyword>
<keyword evidence="4 9" id="KW-0732">Signal</keyword>
<dbReference type="OrthoDB" id="2425929at2759"/>
<dbReference type="SUPFAM" id="SSF53474">
    <property type="entry name" value="alpha/beta-Hydrolases"/>
    <property type="match status" value="1"/>
</dbReference>
<reference evidence="10 11" key="1">
    <citation type="submission" date="2018-05" db="EMBL/GenBank/DDBJ databases">
        <title>Genome sequencing and assembly of the regulated plant pathogen Lachnellula willkommii and related sister species for the development of diagnostic species identification markers.</title>
        <authorList>
            <person name="Giroux E."/>
            <person name="Bilodeau G."/>
        </authorList>
    </citation>
    <scope>NUCLEOTIDE SEQUENCE [LARGE SCALE GENOMIC DNA]</scope>
    <source>
        <strain evidence="10 11">CBS 268.59</strain>
    </source>
</reference>
<evidence type="ECO:0000256" key="4">
    <source>
        <dbReference type="ARBA" id="ARBA00022729"/>
    </source>
</evidence>
<evidence type="ECO:0000256" key="2">
    <source>
        <dbReference type="ARBA" id="ARBA00022487"/>
    </source>
</evidence>
<organism evidence="10 11">
    <name type="scientific">Lachnellula suecica</name>
    <dbReference type="NCBI Taxonomy" id="602035"/>
    <lineage>
        <taxon>Eukaryota</taxon>
        <taxon>Fungi</taxon>
        <taxon>Dikarya</taxon>
        <taxon>Ascomycota</taxon>
        <taxon>Pezizomycotina</taxon>
        <taxon>Leotiomycetes</taxon>
        <taxon>Helotiales</taxon>
        <taxon>Lachnaceae</taxon>
        <taxon>Lachnellula</taxon>
    </lineage>
</organism>
<dbReference type="InterPro" id="IPR029058">
    <property type="entry name" value="AB_hydrolase_fold"/>
</dbReference>
<dbReference type="Pfam" id="PF10503">
    <property type="entry name" value="Esterase_PHB"/>
    <property type="match status" value="1"/>
</dbReference>
<keyword evidence="3 9" id="KW-0964">Secreted</keyword>
<comment type="function">
    <text evidence="9">Esterase involved in the hydrolysis of xylan, a major structural heterogeneous polysaccharide found in plant biomass representing the second most abundant polysaccharide in the biosphere, after cellulose.</text>
</comment>
<dbReference type="Proteomes" id="UP000469558">
    <property type="component" value="Unassembled WGS sequence"/>
</dbReference>
<dbReference type="PANTHER" id="PTHR43037:SF3">
    <property type="entry name" value="FERULOYL ESTERASE B"/>
    <property type="match status" value="1"/>
</dbReference>
<keyword evidence="8 9" id="KW-0624">Polysaccharide degradation</keyword>
<evidence type="ECO:0000256" key="3">
    <source>
        <dbReference type="ARBA" id="ARBA00022525"/>
    </source>
</evidence>
<comment type="subcellular location">
    <subcellularLocation>
        <location evidence="1 9">Secreted</location>
    </subcellularLocation>
</comment>
<evidence type="ECO:0000256" key="8">
    <source>
        <dbReference type="ARBA" id="ARBA00023326"/>
    </source>
</evidence>
<comment type="caution">
    <text evidence="10">The sequence shown here is derived from an EMBL/GenBank/DDBJ whole genome shotgun (WGS) entry which is preliminary data.</text>
</comment>
<protein>
    <recommendedName>
        <fullName evidence="9">Carboxylic ester hydrolase</fullName>
        <ecNumber evidence="9">3.1.1.-</ecNumber>
    </recommendedName>
</protein>
<proteinExistence type="inferred from homology"/>
<feature type="chain" id="PRO_5035965021" description="Carboxylic ester hydrolase" evidence="9">
    <location>
        <begin position="19"/>
        <end position="292"/>
    </location>
</feature>
<keyword evidence="6" id="KW-0325">Glycoprotein</keyword>
<evidence type="ECO:0000313" key="10">
    <source>
        <dbReference type="EMBL" id="TVY84955.1"/>
    </source>
</evidence>